<protein>
    <recommendedName>
        <fullName evidence="1">Nitrogen regulatory protein areA GATA-like domain-containing protein</fullName>
    </recommendedName>
</protein>
<sequence length="267" mass="30296">MAQTLQLPVLSLAMPSAHNMDSMDAYSLSCMWNIFSKCKNNLENGRRLENMSWRLWYRETTLKSNNKIISSKVHSCLSSQSCVTINDEESTPSEKEPVESILVDQEVSKSFKDMNANCSTSIDNNPVNHPVSSNLAVEIACSNVISYNESVKRSSKFFIDDDDDDDDSKEEEFESDYSKPFYIGSDDEYEDIETGSDCESFETFDEPTELSDDNRVDEAAFMIEFRKRSPCNNVFLKGQSLLTTLLRTQAQYNQAEPSSTIPSRSFI</sequence>
<dbReference type="EMBL" id="LUGH01000641">
    <property type="protein sequence ID" value="OBZ83557.1"/>
    <property type="molecule type" value="Genomic_DNA"/>
</dbReference>
<dbReference type="InterPro" id="IPR053043">
    <property type="entry name" value="Ras-cAMP_regulatory"/>
</dbReference>
<dbReference type="PANTHER" id="PTHR28014:SF1">
    <property type="entry name" value="NEGATIVE REGULATOR OF RAS-CAMP PATHWAY"/>
    <property type="match status" value="1"/>
</dbReference>
<keyword evidence="3" id="KW-1185">Reference proteome</keyword>
<dbReference type="STRING" id="101091.A0A1C7N3E7"/>
<proteinExistence type="predicted"/>
<feature type="domain" description="Nitrogen regulatory protein areA GATA-like" evidence="1">
    <location>
        <begin position="31"/>
        <end position="58"/>
    </location>
</feature>
<dbReference type="AlphaFoldDB" id="A0A1C7N3E7"/>
<evidence type="ECO:0000313" key="3">
    <source>
        <dbReference type="Proteomes" id="UP000093000"/>
    </source>
</evidence>
<accession>A0A1C7N3E7</accession>
<dbReference type="PANTHER" id="PTHR28014">
    <property type="entry name" value="NEGATIVE REGULATOR OF RAS-CAMP PATHWAY"/>
    <property type="match status" value="1"/>
</dbReference>
<dbReference type="GO" id="GO:0031930">
    <property type="term" value="P:mitochondria-nucleus signaling pathway"/>
    <property type="evidence" value="ECO:0007669"/>
    <property type="project" value="TreeGrafter"/>
</dbReference>
<dbReference type="Proteomes" id="UP000093000">
    <property type="component" value="Unassembled WGS sequence"/>
</dbReference>
<dbReference type="OrthoDB" id="515401at2759"/>
<evidence type="ECO:0000259" key="1">
    <source>
        <dbReference type="Pfam" id="PF08550"/>
    </source>
</evidence>
<evidence type="ECO:0000313" key="2">
    <source>
        <dbReference type="EMBL" id="OBZ83557.1"/>
    </source>
</evidence>
<dbReference type="InterPro" id="IPR013860">
    <property type="entry name" value="AreA_GATA"/>
</dbReference>
<dbReference type="GO" id="GO:0005737">
    <property type="term" value="C:cytoplasm"/>
    <property type="evidence" value="ECO:0007669"/>
    <property type="project" value="TreeGrafter"/>
</dbReference>
<name>A0A1C7N3E7_9FUNG</name>
<comment type="caution">
    <text evidence="2">The sequence shown here is derived from an EMBL/GenBank/DDBJ whole genome shotgun (WGS) entry which is preliminary data.</text>
</comment>
<dbReference type="GO" id="GO:0000122">
    <property type="term" value="P:negative regulation of transcription by RNA polymerase II"/>
    <property type="evidence" value="ECO:0007669"/>
    <property type="project" value="TreeGrafter"/>
</dbReference>
<dbReference type="Pfam" id="PF08550">
    <property type="entry name" value="GATA_AreA"/>
    <property type="match status" value="1"/>
</dbReference>
<dbReference type="InParanoid" id="A0A1C7N3E7"/>
<dbReference type="GO" id="GO:0006808">
    <property type="term" value="P:regulation of nitrogen utilization"/>
    <property type="evidence" value="ECO:0007669"/>
    <property type="project" value="TreeGrafter"/>
</dbReference>
<gene>
    <name evidence="2" type="ORF">A0J61_08395</name>
</gene>
<organism evidence="2 3">
    <name type="scientific">Choanephora cucurbitarum</name>
    <dbReference type="NCBI Taxonomy" id="101091"/>
    <lineage>
        <taxon>Eukaryota</taxon>
        <taxon>Fungi</taxon>
        <taxon>Fungi incertae sedis</taxon>
        <taxon>Mucoromycota</taxon>
        <taxon>Mucoromycotina</taxon>
        <taxon>Mucoromycetes</taxon>
        <taxon>Mucorales</taxon>
        <taxon>Mucorineae</taxon>
        <taxon>Choanephoraceae</taxon>
        <taxon>Choanephoroideae</taxon>
        <taxon>Choanephora</taxon>
    </lineage>
</organism>
<reference evidence="2 3" key="1">
    <citation type="submission" date="2016-03" db="EMBL/GenBank/DDBJ databases">
        <title>Choanephora cucurbitarum.</title>
        <authorList>
            <person name="Min B."/>
            <person name="Park H."/>
            <person name="Park J.-H."/>
            <person name="Shin H.-D."/>
            <person name="Choi I.-G."/>
        </authorList>
    </citation>
    <scope>NUCLEOTIDE SEQUENCE [LARGE SCALE GENOMIC DNA]</scope>
    <source>
        <strain evidence="2 3">KUS-F28377</strain>
    </source>
</reference>